<evidence type="ECO:0000259" key="5">
    <source>
        <dbReference type="Pfam" id="PF02941"/>
    </source>
</evidence>
<comment type="function">
    <text evidence="3">Variable subunit of the ferredoxin-thioredoxin reductase (FTR), which catalyzes the two-electron reduction of thioredoxins by the electrons provided by reduced ferredoxin.</text>
</comment>
<reference evidence="6" key="1">
    <citation type="submission" date="2015-08" db="EMBL/GenBank/DDBJ databases">
        <authorList>
            <person name="Babu N.S."/>
            <person name="Beckwith C.J."/>
            <person name="Beseler K.G."/>
            <person name="Brison A."/>
            <person name="Carone J.V."/>
            <person name="Caskin T.P."/>
            <person name="Diamond M."/>
            <person name="Durham M.E."/>
            <person name="Foxe J.M."/>
            <person name="Go M."/>
            <person name="Henderson B.A."/>
            <person name="Jones I.B."/>
            <person name="McGettigan J.A."/>
            <person name="Micheletti S.J."/>
            <person name="Nasrallah M.E."/>
            <person name="Ortiz D."/>
            <person name="Piller C.R."/>
            <person name="Privatt S.R."/>
            <person name="Schneider S.L."/>
            <person name="Sharp S."/>
            <person name="Smith T.C."/>
            <person name="Stanton J.D."/>
            <person name="Ullery H.E."/>
            <person name="Wilson R.J."/>
            <person name="Serrano M.G."/>
            <person name="Buck G."/>
            <person name="Lee V."/>
            <person name="Wang Y."/>
            <person name="Carvalho R."/>
            <person name="Voegtly L."/>
            <person name="Shi R."/>
            <person name="Duckworth R."/>
            <person name="Johnson A."/>
            <person name="Loviza R."/>
            <person name="Walstead R."/>
            <person name="Shah Z."/>
            <person name="Kiflezghi M."/>
            <person name="Wade K."/>
            <person name="Ball S.L."/>
            <person name="Bradley K.W."/>
            <person name="Asai D.J."/>
            <person name="Bowman C.A."/>
            <person name="Russell D.A."/>
            <person name="Pope W.H."/>
            <person name="Jacobs-Sera D."/>
            <person name="Hendrix R.W."/>
            <person name="Hatfull G.F."/>
        </authorList>
    </citation>
    <scope>NUCLEOTIDE SEQUENCE</scope>
</reference>
<dbReference type="SUPFAM" id="SSF50090">
    <property type="entry name" value="Electron transport accessory proteins"/>
    <property type="match status" value="1"/>
</dbReference>
<evidence type="ECO:0000313" key="7">
    <source>
        <dbReference type="EMBL" id="JAT77622.1"/>
    </source>
</evidence>
<dbReference type="InterPro" id="IPR044166">
    <property type="entry name" value="FTRV"/>
</dbReference>
<evidence type="ECO:0000256" key="3">
    <source>
        <dbReference type="ARBA" id="ARBA00034474"/>
    </source>
</evidence>
<comment type="subunit">
    <text evidence="2">Heterodimer of subunit A (variable subunit) and subunit B (catalytic subunit). Heterodimeric FTR forms a complex with ferredoxin and thioredoxin.</text>
</comment>
<evidence type="ECO:0000256" key="4">
    <source>
        <dbReference type="ARBA" id="ARBA00034490"/>
    </source>
</evidence>
<dbReference type="Pfam" id="PF02941">
    <property type="entry name" value="FeThRed_A"/>
    <property type="match status" value="1"/>
</dbReference>
<accession>A0A1D2A478</accession>
<dbReference type="EMBL" id="GDKF01001000">
    <property type="protein sequence ID" value="JAT77622.1"/>
    <property type="molecule type" value="Transcribed_RNA"/>
</dbReference>
<dbReference type="GO" id="GO:0015979">
    <property type="term" value="P:photosynthesis"/>
    <property type="evidence" value="ECO:0007669"/>
    <property type="project" value="InterPro"/>
</dbReference>
<dbReference type="GO" id="GO:0016491">
    <property type="term" value="F:oxidoreductase activity"/>
    <property type="evidence" value="ECO:0007669"/>
    <property type="project" value="UniProtKB-KW"/>
</dbReference>
<proteinExistence type="inferred from homology"/>
<name>A0A1D2A478_AUXPR</name>
<evidence type="ECO:0000313" key="6">
    <source>
        <dbReference type="EMBL" id="JAT73795.1"/>
    </source>
</evidence>
<dbReference type="PANTHER" id="PTHR46937:SF4">
    <property type="entry name" value="FERREDOXIN-THIOREDOXIN REDUCTASE SUBUNIT A1, CHLOROPLASTIC"/>
    <property type="match status" value="1"/>
</dbReference>
<organism evidence="6">
    <name type="scientific">Auxenochlorella protothecoides</name>
    <name type="common">Green microalga</name>
    <name type="synonym">Chlorella protothecoides</name>
    <dbReference type="NCBI Taxonomy" id="3075"/>
    <lineage>
        <taxon>Eukaryota</taxon>
        <taxon>Viridiplantae</taxon>
        <taxon>Chlorophyta</taxon>
        <taxon>core chlorophytes</taxon>
        <taxon>Trebouxiophyceae</taxon>
        <taxon>Chlorellales</taxon>
        <taxon>Chlorellaceae</taxon>
        <taxon>Auxenochlorella</taxon>
    </lineage>
</organism>
<evidence type="ECO:0000256" key="1">
    <source>
        <dbReference type="ARBA" id="ARBA00023002"/>
    </source>
</evidence>
<keyword evidence="1" id="KW-0560">Oxidoreductase</keyword>
<dbReference type="AlphaFoldDB" id="A0A1D2A478"/>
<feature type="domain" description="Ferredoxin thioredoxin reductase alpha chain" evidence="5">
    <location>
        <begin position="50"/>
        <end position="122"/>
    </location>
</feature>
<evidence type="ECO:0000256" key="2">
    <source>
        <dbReference type="ARBA" id="ARBA00026011"/>
    </source>
</evidence>
<comment type="similarity">
    <text evidence="4">Belongs to the ferredoxin thioredoxin reductase alpha subunit family.</text>
</comment>
<dbReference type="EMBL" id="GDKF01004827">
    <property type="protein sequence ID" value="JAT73795.1"/>
    <property type="molecule type" value="Transcribed_RNA"/>
</dbReference>
<dbReference type="InterPro" id="IPR008990">
    <property type="entry name" value="Elect_transpt_acc-like_dom_sf"/>
</dbReference>
<protein>
    <recommendedName>
        <fullName evidence="5">Ferredoxin thioredoxin reductase alpha chain domain-containing protein</fullName>
    </recommendedName>
</protein>
<sequence>MLGQASCGVHAHLQPYLVSTAFRSNARAPKLRRTLCRGLVSAPRAELGEGATVKVTAPITVFHSPKYKDGLLVQDYTGTIVADVSQFQGKTLSANKPWKVSLDAKDPEGKPLKLIIHLDSGELEEVKEA</sequence>
<dbReference type="InterPro" id="IPR004207">
    <property type="entry name" value="Fd_thioredoxin_Rdtase_alpha"/>
</dbReference>
<gene>
    <name evidence="7" type="ORF">g.16931</name>
    <name evidence="6" type="ORF">g.16933</name>
</gene>
<dbReference type="Gene3D" id="2.30.30.50">
    <property type="match status" value="1"/>
</dbReference>
<dbReference type="PANTHER" id="PTHR46937">
    <property type="entry name" value="FERREDOXIN-THIOREDOXIN REDUCTASE, VARIABLE CHAIN"/>
    <property type="match status" value="1"/>
</dbReference>